<gene>
    <name evidence="3" type="primary">atsA_18</name>
    <name evidence="3" type="ORF">ElP_39450</name>
</gene>
<dbReference type="Gene3D" id="3.40.720.10">
    <property type="entry name" value="Alkaline Phosphatase, subunit A"/>
    <property type="match status" value="1"/>
</dbReference>
<dbReference type="GO" id="GO:0004065">
    <property type="term" value="F:arylsulfatase activity"/>
    <property type="evidence" value="ECO:0007669"/>
    <property type="project" value="UniProtKB-EC"/>
</dbReference>
<dbReference type="CDD" id="cd16142">
    <property type="entry name" value="ARS_like"/>
    <property type="match status" value="1"/>
</dbReference>
<sequence length="532" mass="59712" precursor="true">MMHANVVSTAIFLLGALVGTPTIAQESKPNIVIIWGDDIGQSNVSAYTRGLMGYRTPNIDRIAREGMLFTDYYGEQSCTAGRASFITGQHGMRTGLTKVGLPGAEAGLQAEDPTIATVLKSLGYATGQIGKNHLGDRNPYLPTVHGFDEFYGNLYHLNAEEEPELPDYPKDPAFRARYGPRGVLDAKATDEDDPTVDPRFGRVGKQVIEDTGPLTKERMETIDDDIAARAVDFIERKAGADEPFFVWVNFTHMHLRTHPKPESVGQAGRWQSVYHDVMIDHDENVGTVLDALDRLGIADDTFVMYSTDNGPHMNTWPDGAMTPFRNEKNSNWEGAYRVPAMVRWPGRIEPGSVSNEIVSHLDWLPTLAAMAGEPDVSEKLLQGFPVGDTTYKVHLDGYNLLPYLTGEAEESPRDSFLYCNDDQQLTGLRYDNWKFVFLEQRVQGTLRIWAEPFVTLRVPKVFNLRTDPYERADVTSNTYYDWLIDHVFMLVPAQEYVGKFLETFVEYPPRQKAASFNLDEVMRKLQQAGSGH</sequence>
<dbReference type="PANTHER" id="PTHR43751:SF2">
    <property type="entry name" value="SULFATASE N-TERMINAL DOMAIN-CONTAINING PROTEIN"/>
    <property type="match status" value="1"/>
</dbReference>
<keyword evidence="4" id="KW-1185">Reference proteome</keyword>
<keyword evidence="1" id="KW-0732">Signal</keyword>
<dbReference type="KEGG" id="tpla:ElP_39450"/>
<feature type="chain" id="PRO_5022226311" evidence="1">
    <location>
        <begin position="25"/>
        <end position="532"/>
    </location>
</feature>
<dbReference type="InterPro" id="IPR000917">
    <property type="entry name" value="Sulfatase_N"/>
</dbReference>
<dbReference type="InterPro" id="IPR052701">
    <property type="entry name" value="GAG_Ulvan_Degrading_Sulfatases"/>
</dbReference>
<name>A0A518H5B2_9BACT</name>
<dbReference type="SUPFAM" id="SSF53649">
    <property type="entry name" value="Alkaline phosphatase-like"/>
    <property type="match status" value="1"/>
</dbReference>
<evidence type="ECO:0000313" key="4">
    <source>
        <dbReference type="Proteomes" id="UP000317835"/>
    </source>
</evidence>
<keyword evidence="3" id="KW-0378">Hydrolase</keyword>
<dbReference type="Proteomes" id="UP000317835">
    <property type="component" value="Chromosome"/>
</dbReference>
<dbReference type="EMBL" id="CP036426">
    <property type="protein sequence ID" value="QDV36035.1"/>
    <property type="molecule type" value="Genomic_DNA"/>
</dbReference>
<feature type="signal peptide" evidence="1">
    <location>
        <begin position="1"/>
        <end position="24"/>
    </location>
</feature>
<protein>
    <submittedName>
        <fullName evidence="3">Arylsulfatase</fullName>
        <ecNumber evidence="3">3.1.6.1</ecNumber>
    </submittedName>
</protein>
<evidence type="ECO:0000259" key="2">
    <source>
        <dbReference type="Pfam" id="PF00884"/>
    </source>
</evidence>
<organism evidence="3 4">
    <name type="scientific">Tautonia plasticadhaerens</name>
    <dbReference type="NCBI Taxonomy" id="2527974"/>
    <lineage>
        <taxon>Bacteria</taxon>
        <taxon>Pseudomonadati</taxon>
        <taxon>Planctomycetota</taxon>
        <taxon>Planctomycetia</taxon>
        <taxon>Isosphaerales</taxon>
        <taxon>Isosphaeraceae</taxon>
        <taxon>Tautonia</taxon>
    </lineage>
</organism>
<dbReference type="PANTHER" id="PTHR43751">
    <property type="entry name" value="SULFATASE"/>
    <property type="match status" value="1"/>
</dbReference>
<feature type="domain" description="Sulfatase N-terminal" evidence="2">
    <location>
        <begin position="29"/>
        <end position="372"/>
    </location>
</feature>
<dbReference type="EC" id="3.1.6.1" evidence="3"/>
<reference evidence="3 4" key="1">
    <citation type="submission" date="2019-02" db="EMBL/GenBank/DDBJ databases">
        <title>Deep-cultivation of Planctomycetes and their phenomic and genomic characterization uncovers novel biology.</title>
        <authorList>
            <person name="Wiegand S."/>
            <person name="Jogler M."/>
            <person name="Boedeker C."/>
            <person name="Pinto D."/>
            <person name="Vollmers J."/>
            <person name="Rivas-Marin E."/>
            <person name="Kohn T."/>
            <person name="Peeters S.H."/>
            <person name="Heuer A."/>
            <person name="Rast P."/>
            <person name="Oberbeckmann S."/>
            <person name="Bunk B."/>
            <person name="Jeske O."/>
            <person name="Meyerdierks A."/>
            <person name="Storesund J.E."/>
            <person name="Kallscheuer N."/>
            <person name="Luecker S."/>
            <person name="Lage O.M."/>
            <person name="Pohl T."/>
            <person name="Merkel B.J."/>
            <person name="Hornburger P."/>
            <person name="Mueller R.-W."/>
            <person name="Bruemmer F."/>
            <person name="Labrenz M."/>
            <person name="Spormann A.M."/>
            <person name="Op den Camp H."/>
            <person name="Overmann J."/>
            <person name="Amann R."/>
            <person name="Jetten M.S.M."/>
            <person name="Mascher T."/>
            <person name="Medema M.H."/>
            <person name="Devos D.P."/>
            <person name="Kaster A.-K."/>
            <person name="Ovreas L."/>
            <person name="Rohde M."/>
            <person name="Galperin M.Y."/>
            <person name="Jogler C."/>
        </authorList>
    </citation>
    <scope>NUCLEOTIDE SEQUENCE [LARGE SCALE GENOMIC DNA]</scope>
    <source>
        <strain evidence="3 4">ElP</strain>
    </source>
</reference>
<dbReference type="Gene3D" id="3.30.1120.10">
    <property type="match status" value="1"/>
</dbReference>
<evidence type="ECO:0000313" key="3">
    <source>
        <dbReference type="EMBL" id="QDV36035.1"/>
    </source>
</evidence>
<proteinExistence type="predicted"/>
<dbReference type="AlphaFoldDB" id="A0A518H5B2"/>
<dbReference type="InterPro" id="IPR017850">
    <property type="entry name" value="Alkaline_phosphatase_core_sf"/>
</dbReference>
<evidence type="ECO:0000256" key="1">
    <source>
        <dbReference type="SAM" id="SignalP"/>
    </source>
</evidence>
<accession>A0A518H5B2</accession>
<dbReference type="Pfam" id="PF00884">
    <property type="entry name" value="Sulfatase"/>
    <property type="match status" value="1"/>
</dbReference>